<dbReference type="CDD" id="cd03183">
    <property type="entry name" value="GST_C_Theta"/>
    <property type="match status" value="1"/>
</dbReference>
<evidence type="ECO:0000256" key="7">
    <source>
        <dbReference type="ARBA" id="ARBA00047960"/>
    </source>
</evidence>
<dbReference type="InterPro" id="IPR004045">
    <property type="entry name" value="Glutathione_S-Trfase_N"/>
</dbReference>
<protein>
    <recommendedName>
        <fullName evidence="4">glutathione transferase</fullName>
        <ecNumber evidence="4">2.5.1.18</ecNumber>
    </recommendedName>
</protein>
<dbReference type="SUPFAM" id="SSF47616">
    <property type="entry name" value="GST C-terminal domain-like"/>
    <property type="match status" value="1"/>
</dbReference>
<dbReference type="RefSeq" id="XP_797671.3">
    <property type="nucleotide sequence ID" value="XM_792578.5"/>
</dbReference>
<feature type="domain" description="GST C-terminal" evidence="9">
    <location>
        <begin position="90"/>
        <end position="226"/>
    </location>
</feature>
<keyword evidence="11" id="KW-1185">Reference proteome</keyword>
<dbReference type="GO" id="GO:0005737">
    <property type="term" value="C:cytoplasm"/>
    <property type="evidence" value="ECO:0000318"/>
    <property type="project" value="GO_Central"/>
</dbReference>
<evidence type="ECO:0000259" key="9">
    <source>
        <dbReference type="PROSITE" id="PS50405"/>
    </source>
</evidence>
<dbReference type="FunFam" id="1.20.1050.10:FF:000008">
    <property type="entry name" value="Glutathione S-transferase theta-1"/>
    <property type="match status" value="1"/>
</dbReference>
<dbReference type="GO" id="GO:0006749">
    <property type="term" value="P:glutathione metabolic process"/>
    <property type="evidence" value="ECO:0000318"/>
    <property type="project" value="GO_Central"/>
</dbReference>
<dbReference type="SFLD" id="SFLDG00358">
    <property type="entry name" value="Main_(cytGST)"/>
    <property type="match status" value="1"/>
</dbReference>
<comment type="similarity">
    <text evidence="2">Belongs to the GST superfamily. Theta family.</text>
</comment>
<comment type="subunit">
    <text evidence="3">Homodimer.</text>
</comment>
<dbReference type="InterPro" id="IPR004046">
    <property type="entry name" value="GST_C"/>
</dbReference>
<dbReference type="PROSITE" id="PS50404">
    <property type="entry name" value="GST_NTER"/>
    <property type="match status" value="1"/>
</dbReference>
<dbReference type="InterPro" id="IPR036282">
    <property type="entry name" value="Glutathione-S-Trfase_C_sf"/>
</dbReference>
<organism evidence="10 11">
    <name type="scientific">Strongylocentrotus purpuratus</name>
    <name type="common">Purple sea urchin</name>
    <dbReference type="NCBI Taxonomy" id="7668"/>
    <lineage>
        <taxon>Eukaryota</taxon>
        <taxon>Metazoa</taxon>
        <taxon>Echinodermata</taxon>
        <taxon>Eleutherozoa</taxon>
        <taxon>Echinozoa</taxon>
        <taxon>Echinoidea</taxon>
        <taxon>Euechinoidea</taxon>
        <taxon>Echinacea</taxon>
        <taxon>Camarodonta</taxon>
        <taxon>Echinidea</taxon>
        <taxon>Strongylocentrotidae</taxon>
        <taxon>Strongylocentrotus</taxon>
    </lineage>
</organism>
<dbReference type="AlphaFoldDB" id="A0A7M7RFB7"/>
<dbReference type="OMA" id="YHDEMLA"/>
<dbReference type="Proteomes" id="UP000007110">
    <property type="component" value="Unassembled WGS sequence"/>
</dbReference>
<dbReference type="Gene3D" id="1.20.1050.10">
    <property type="match status" value="1"/>
</dbReference>
<dbReference type="GO" id="GO:0004364">
    <property type="term" value="F:glutathione transferase activity"/>
    <property type="evidence" value="ECO:0000318"/>
    <property type="project" value="GO_Central"/>
</dbReference>
<dbReference type="Pfam" id="PF13409">
    <property type="entry name" value="GST_N_2"/>
    <property type="match status" value="1"/>
</dbReference>
<dbReference type="FunFam" id="3.40.30.10:FF:000176">
    <property type="entry name" value="Glutathione S-transferase theta-1"/>
    <property type="match status" value="1"/>
</dbReference>
<evidence type="ECO:0000256" key="2">
    <source>
        <dbReference type="ARBA" id="ARBA00009899"/>
    </source>
</evidence>
<comment type="subcellular location">
    <subcellularLocation>
        <location evidence="1">Cytoplasm</location>
    </subcellularLocation>
</comment>
<dbReference type="EC" id="2.5.1.18" evidence="4"/>
<feature type="domain" description="GST N-terminal" evidence="8">
    <location>
        <begin position="1"/>
        <end position="82"/>
    </location>
</feature>
<evidence type="ECO:0000256" key="3">
    <source>
        <dbReference type="ARBA" id="ARBA00011738"/>
    </source>
</evidence>
<accession>A0A7M7RFB7</accession>
<evidence type="ECO:0000259" key="8">
    <source>
        <dbReference type="PROSITE" id="PS50404"/>
    </source>
</evidence>
<dbReference type="PANTHER" id="PTHR43917:SF8">
    <property type="entry name" value="GH16740P-RELATED"/>
    <property type="match status" value="1"/>
</dbReference>
<evidence type="ECO:0000256" key="6">
    <source>
        <dbReference type="ARBA" id="ARBA00022679"/>
    </source>
</evidence>
<name>A0A7M7RFB7_STRPU</name>
<evidence type="ECO:0000256" key="4">
    <source>
        <dbReference type="ARBA" id="ARBA00012452"/>
    </source>
</evidence>
<dbReference type="Gene3D" id="3.40.30.10">
    <property type="entry name" value="Glutaredoxin"/>
    <property type="match status" value="1"/>
</dbReference>
<dbReference type="PANTHER" id="PTHR43917">
    <property type="match status" value="1"/>
</dbReference>
<dbReference type="InParanoid" id="A0A7M7RFB7"/>
<dbReference type="SUPFAM" id="SSF52833">
    <property type="entry name" value="Thioredoxin-like"/>
    <property type="match status" value="1"/>
</dbReference>
<evidence type="ECO:0000256" key="1">
    <source>
        <dbReference type="ARBA" id="ARBA00004496"/>
    </source>
</evidence>
<keyword evidence="5" id="KW-0963">Cytoplasm</keyword>
<dbReference type="PROSITE" id="PS50405">
    <property type="entry name" value="GST_CTER"/>
    <property type="match status" value="1"/>
</dbReference>
<comment type="catalytic activity">
    <reaction evidence="7">
        <text>RX + glutathione = an S-substituted glutathione + a halide anion + H(+)</text>
        <dbReference type="Rhea" id="RHEA:16437"/>
        <dbReference type="ChEBI" id="CHEBI:15378"/>
        <dbReference type="ChEBI" id="CHEBI:16042"/>
        <dbReference type="ChEBI" id="CHEBI:17792"/>
        <dbReference type="ChEBI" id="CHEBI:57925"/>
        <dbReference type="ChEBI" id="CHEBI:90779"/>
        <dbReference type="EC" id="2.5.1.18"/>
    </reaction>
</comment>
<sequence length="226" mass="25787">MVVKVYVDWRSQPCRSLIIFLKNTKIPFEIETITLKDGIHKKPEFVKMNPLCTVPAIQDGDFGMGETVAIIRYLATKYADLVPDHWYPKDLEKRARVDEYMAFHHTGTRGGCGGIFFSEIAMPFLSGGKQHASEERLKTDTENLTKQLDKLENAFLQDNDWLAGDDISVADVLAVSEMMQNTINGRDVTEGRPKLKAFVDRVTNRLNPIFDEVHAVLFEFRANYKK</sequence>
<dbReference type="GeneID" id="593086"/>
<reference evidence="11" key="1">
    <citation type="submission" date="2015-02" db="EMBL/GenBank/DDBJ databases">
        <title>Genome sequencing for Strongylocentrotus purpuratus.</title>
        <authorList>
            <person name="Murali S."/>
            <person name="Liu Y."/>
            <person name="Vee V."/>
            <person name="English A."/>
            <person name="Wang M."/>
            <person name="Skinner E."/>
            <person name="Han Y."/>
            <person name="Muzny D.M."/>
            <person name="Worley K.C."/>
            <person name="Gibbs R.A."/>
        </authorList>
    </citation>
    <scope>NUCLEOTIDE SEQUENCE</scope>
</reference>
<dbReference type="EnsemblMetazoa" id="XM_792578">
    <property type="protein sequence ID" value="XP_797671"/>
    <property type="gene ID" value="LOC593086"/>
</dbReference>
<reference evidence="10" key="2">
    <citation type="submission" date="2021-01" db="UniProtKB">
        <authorList>
            <consortium name="EnsemblMetazoa"/>
        </authorList>
    </citation>
    <scope>IDENTIFICATION</scope>
</reference>
<evidence type="ECO:0000313" key="11">
    <source>
        <dbReference type="Proteomes" id="UP000007110"/>
    </source>
</evidence>
<dbReference type="InterPro" id="IPR040079">
    <property type="entry name" value="Glutathione_S-Trfase"/>
</dbReference>
<dbReference type="InterPro" id="IPR040077">
    <property type="entry name" value="GST_C_Theta"/>
</dbReference>
<dbReference type="InterPro" id="IPR051369">
    <property type="entry name" value="GST_Theta"/>
</dbReference>
<proteinExistence type="inferred from homology"/>
<dbReference type="SFLD" id="SFLDS00019">
    <property type="entry name" value="Glutathione_Transferase_(cytos"/>
    <property type="match status" value="1"/>
</dbReference>
<dbReference type="Pfam" id="PF00043">
    <property type="entry name" value="GST_C"/>
    <property type="match status" value="1"/>
</dbReference>
<evidence type="ECO:0000256" key="5">
    <source>
        <dbReference type="ARBA" id="ARBA00022490"/>
    </source>
</evidence>
<dbReference type="InterPro" id="IPR010987">
    <property type="entry name" value="Glutathione-S-Trfase_C-like"/>
</dbReference>
<dbReference type="OrthoDB" id="422574at2759"/>
<dbReference type="InterPro" id="IPR036249">
    <property type="entry name" value="Thioredoxin-like_sf"/>
</dbReference>
<dbReference type="KEGG" id="spu:593086"/>
<keyword evidence="6" id="KW-0808">Transferase</keyword>
<evidence type="ECO:0000313" key="10">
    <source>
        <dbReference type="EnsemblMetazoa" id="XP_797671"/>
    </source>
</evidence>